<dbReference type="PANTHER" id="PTHR12599">
    <property type="entry name" value="PTERIN-4-ALPHA-CARBINOLAMINE DEHYDRATASE"/>
    <property type="match status" value="1"/>
</dbReference>
<evidence type="ECO:0000256" key="5">
    <source>
        <dbReference type="ARBA" id="ARBA00023239"/>
    </source>
</evidence>
<evidence type="ECO:0000256" key="3">
    <source>
        <dbReference type="ARBA" id="ARBA00013252"/>
    </source>
</evidence>
<dbReference type="AlphaFoldDB" id="A0A510UTL1"/>
<dbReference type="Pfam" id="PF18029">
    <property type="entry name" value="Glyoxalase_6"/>
    <property type="match status" value="1"/>
</dbReference>
<evidence type="ECO:0000313" key="7">
    <source>
        <dbReference type="EMBL" id="GEK18023.1"/>
    </source>
</evidence>
<accession>A0A510UTL1</accession>
<evidence type="ECO:0000259" key="6">
    <source>
        <dbReference type="Pfam" id="PF18029"/>
    </source>
</evidence>
<name>A0A510UTL1_9CELL</name>
<evidence type="ECO:0000256" key="2">
    <source>
        <dbReference type="ARBA" id="ARBA00006472"/>
    </source>
</evidence>
<dbReference type="EMBL" id="BJUA01000007">
    <property type="protein sequence ID" value="GEK18023.1"/>
    <property type="molecule type" value="Genomic_DNA"/>
</dbReference>
<reference evidence="7 8" key="1">
    <citation type="submission" date="2019-07" db="EMBL/GenBank/DDBJ databases">
        <title>Whole genome shotgun sequence of Cellulomonas persica NBRC 101101.</title>
        <authorList>
            <person name="Hosoyama A."/>
            <person name="Uohara A."/>
            <person name="Ohji S."/>
            <person name="Ichikawa N."/>
        </authorList>
    </citation>
    <scope>NUCLEOTIDE SEQUENCE [LARGE SCALE GENOMIC DNA]</scope>
    <source>
        <strain evidence="7 8">NBRC 101101</strain>
    </source>
</reference>
<keyword evidence="8" id="KW-1185">Reference proteome</keyword>
<evidence type="ECO:0000256" key="4">
    <source>
        <dbReference type="ARBA" id="ARBA00021735"/>
    </source>
</evidence>
<feature type="domain" description="Glyoxalase-like" evidence="6">
    <location>
        <begin position="107"/>
        <end position="206"/>
    </location>
</feature>
<gene>
    <name evidence="7" type="ORF">CPE01_17560</name>
</gene>
<dbReference type="PANTHER" id="PTHR12599:SF0">
    <property type="entry name" value="PTERIN-4-ALPHA-CARBINOLAMINE DEHYDRATASE"/>
    <property type="match status" value="1"/>
</dbReference>
<sequence length="212" mass="22889">MGTLTGQQIADAGLTGWVYLPGGLHTRIATGSFAAGLALANRIGAAAEEQGHHPDVDLRYPHVDVRLTSHDAGGVTERDVRLARDISAFAAEAGHALQGTSRAVIELALDSPDHHEVIDFYTATLGYRAQDDEVRDPAEALPPVWFQQSGSEEPRQRWHLDVWVDPSQVQPRIDAALAAGGRLVDDGAAPSFWVLADAQGNRICLCTWQERA</sequence>
<evidence type="ECO:0000256" key="1">
    <source>
        <dbReference type="ARBA" id="ARBA00001554"/>
    </source>
</evidence>
<dbReference type="GO" id="GO:0008124">
    <property type="term" value="F:4-alpha-hydroxytetrahydrobiopterin dehydratase activity"/>
    <property type="evidence" value="ECO:0007669"/>
    <property type="project" value="UniProtKB-EC"/>
</dbReference>
<dbReference type="SUPFAM" id="SSF54593">
    <property type="entry name" value="Glyoxalase/Bleomycin resistance protein/Dihydroxybiphenyl dioxygenase"/>
    <property type="match status" value="1"/>
</dbReference>
<comment type="caution">
    <text evidence="7">The sequence shown here is derived from an EMBL/GenBank/DDBJ whole genome shotgun (WGS) entry which is preliminary data.</text>
</comment>
<dbReference type="Gene3D" id="3.10.180.10">
    <property type="entry name" value="2,3-Dihydroxybiphenyl 1,2-Dioxygenase, domain 1"/>
    <property type="match status" value="1"/>
</dbReference>
<dbReference type="OrthoDB" id="15077at2"/>
<dbReference type="Gene3D" id="3.30.1360.20">
    <property type="entry name" value="Transcriptional coactivator/pterin dehydratase"/>
    <property type="match status" value="1"/>
</dbReference>
<proteinExistence type="inferred from homology"/>
<organism evidence="7 8">
    <name type="scientific">Cellulomonas persica</name>
    <dbReference type="NCBI Taxonomy" id="76861"/>
    <lineage>
        <taxon>Bacteria</taxon>
        <taxon>Bacillati</taxon>
        <taxon>Actinomycetota</taxon>
        <taxon>Actinomycetes</taxon>
        <taxon>Micrococcales</taxon>
        <taxon>Cellulomonadaceae</taxon>
        <taxon>Cellulomonas</taxon>
    </lineage>
</organism>
<dbReference type="EC" id="4.2.1.96" evidence="3"/>
<protein>
    <recommendedName>
        <fullName evidence="4">Putative pterin-4-alpha-carbinolamine dehydratase</fullName>
        <ecNumber evidence="3">4.2.1.96</ecNumber>
    </recommendedName>
</protein>
<dbReference type="GO" id="GO:0006729">
    <property type="term" value="P:tetrahydrobiopterin biosynthetic process"/>
    <property type="evidence" value="ECO:0007669"/>
    <property type="project" value="InterPro"/>
</dbReference>
<dbReference type="Proteomes" id="UP000321386">
    <property type="component" value="Unassembled WGS sequence"/>
</dbReference>
<dbReference type="InterPro" id="IPR041581">
    <property type="entry name" value="Glyoxalase_6"/>
</dbReference>
<evidence type="ECO:0000313" key="8">
    <source>
        <dbReference type="Proteomes" id="UP000321386"/>
    </source>
</evidence>
<comment type="similarity">
    <text evidence="2">Belongs to the pterin-4-alpha-carbinolamine dehydratase family.</text>
</comment>
<dbReference type="InterPro" id="IPR036428">
    <property type="entry name" value="PCD_sf"/>
</dbReference>
<dbReference type="CDD" id="cd00488">
    <property type="entry name" value="PCD_DCoH"/>
    <property type="match status" value="1"/>
</dbReference>
<dbReference type="SUPFAM" id="SSF55248">
    <property type="entry name" value="PCD-like"/>
    <property type="match status" value="1"/>
</dbReference>
<comment type="catalytic activity">
    <reaction evidence="1">
        <text>(4aS,6R)-4a-hydroxy-L-erythro-5,6,7,8-tetrahydrobiopterin = (6R)-L-erythro-6,7-dihydrobiopterin + H2O</text>
        <dbReference type="Rhea" id="RHEA:11920"/>
        <dbReference type="ChEBI" id="CHEBI:15377"/>
        <dbReference type="ChEBI" id="CHEBI:15642"/>
        <dbReference type="ChEBI" id="CHEBI:43120"/>
        <dbReference type="EC" id="4.2.1.96"/>
    </reaction>
</comment>
<dbReference type="InterPro" id="IPR001533">
    <property type="entry name" value="Pterin_deHydtase"/>
</dbReference>
<dbReference type="RefSeq" id="WP_146806269.1">
    <property type="nucleotide sequence ID" value="NZ_BJUA01000007.1"/>
</dbReference>
<keyword evidence="5" id="KW-0456">Lyase</keyword>
<dbReference type="Pfam" id="PF01329">
    <property type="entry name" value="Pterin_4a"/>
    <property type="match status" value="1"/>
</dbReference>
<dbReference type="InterPro" id="IPR029068">
    <property type="entry name" value="Glyas_Bleomycin-R_OHBP_Dase"/>
</dbReference>